<reference evidence="3 4" key="1">
    <citation type="submission" date="2015-01" db="EMBL/GenBank/DDBJ databases">
        <title>Rufibacter sp./DG31D/ whole genome sequencing.</title>
        <authorList>
            <person name="Kim M.K."/>
            <person name="Srinivasan S."/>
            <person name="Lee J.-J."/>
        </authorList>
    </citation>
    <scope>NUCLEOTIDE SEQUENCE [LARGE SCALE GENOMIC DNA]</scope>
    <source>
        <strain evidence="3 4">DG31D</strain>
    </source>
</reference>
<feature type="domain" description="CHRD" evidence="2">
    <location>
        <begin position="36"/>
        <end position="152"/>
    </location>
</feature>
<feature type="chain" id="PRO_5005211506" description="CHRD domain-containing protein" evidence="1">
    <location>
        <begin position="25"/>
        <end position="152"/>
    </location>
</feature>
<feature type="signal peptide" evidence="1">
    <location>
        <begin position="1"/>
        <end position="24"/>
    </location>
</feature>
<dbReference type="InterPro" id="IPR010895">
    <property type="entry name" value="CHRD"/>
</dbReference>
<gene>
    <name evidence="3" type="ORF">TH63_10865</name>
</gene>
<dbReference type="SMART" id="SM00754">
    <property type="entry name" value="CHRD"/>
    <property type="match status" value="1"/>
</dbReference>
<organism evidence="3 4">
    <name type="scientific">Rufibacter radiotolerans</name>
    <dbReference type="NCBI Taxonomy" id="1379910"/>
    <lineage>
        <taxon>Bacteria</taxon>
        <taxon>Pseudomonadati</taxon>
        <taxon>Bacteroidota</taxon>
        <taxon>Cytophagia</taxon>
        <taxon>Cytophagales</taxon>
        <taxon>Hymenobacteraceae</taxon>
        <taxon>Rufibacter</taxon>
    </lineage>
</organism>
<dbReference type="PROSITE" id="PS51257">
    <property type="entry name" value="PROKAR_LIPOPROTEIN"/>
    <property type="match status" value="1"/>
</dbReference>
<evidence type="ECO:0000259" key="2">
    <source>
        <dbReference type="PROSITE" id="PS50933"/>
    </source>
</evidence>
<dbReference type="Pfam" id="PF07452">
    <property type="entry name" value="CHRD"/>
    <property type="match status" value="1"/>
</dbReference>
<dbReference type="RefSeq" id="WP_076606466.1">
    <property type="nucleotide sequence ID" value="NZ_CP010777.1"/>
</dbReference>
<dbReference type="AlphaFoldDB" id="A0A0H4W6G9"/>
<dbReference type="PROSITE" id="PS50933">
    <property type="entry name" value="CHRD"/>
    <property type="match status" value="1"/>
</dbReference>
<protein>
    <recommendedName>
        <fullName evidence="2">CHRD domain-containing protein</fullName>
    </recommendedName>
</protein>
<dbReference type="OrthoDB" id="571052at2"/>
<dbReference type="Proteomes" id="UP000036458">
    <property type="component" value="Chromosome"/>
</dbReference>
<keyword evidence="1" id="KW-0732">Signal</keyword>
<sequence>MKTKAFFFRIFPLLFLACSFIMVSCEDDDDEVPSNEVAFKEATLNGAQEVPVNASQATGTFKGTFNKDTKILSYTITFSGITPTAMHFHKEAVGKSGPVVIPINGPYTSPLVGQTPALTADQETDLMAGMWYVNVHSSQFPGGEIRTQVVKQ</sequence>
<dbReference type="KEGG" id="ruf:TH63_10865"/>
<dbReference type="PATRIC" id="fig|1379910.4.peg.2362"/>
<proteinExistence type="predicted"/>
<evidence type="ECO:0000313" key="3">
    <source>
        <dbReference type="EMBL" id="AKQ46026.1"/>
    </source>
</evidence>
<keyword evidence="4" id="KW-1185">Reference proteome</keyword>
<evidence type="ECO:0000256" key="1">
    <source>
        <dbReference type="SAM" id="SignalP"/>
    </source>
</evidence>
<evidence type="ECO:0000313" key="4">
    <source>
        <dbReference type="Proteomes" id="UP000036458"/>
    </source>
</evidence>
<accession>A0A0H4W6G9</accession>
<dbReference type="STRING" id="1379910.TH63_10865"/>
<dbReference type="EMBL" id="CP010777">
    <property type="protein sequence ID" value="AKQ46026.1"/>
    <property type="molecule type" value="Genomic_DNA"/>
</dbReference>
<name>A0A0H4W6G9_9BACT</name>